<proteinExistence type="predicted"/>
<evidence type="ECO:0008006" key="3">
    <source>
        <dbReference type="Google" id="ProtNLM"/>
    </source>
</evidence>
<dbReference type="Proteomes" id="UP000266861">
    <property type="component" value="Unassembled WGS sequence"/>
</dbReference>
<reference evidence="1 2" key="1">
    <citation type="submission" date="2018-08" db="EMBL/GenBank/DDBJ databases">
        <title>Genome and evolution of the arbuscular mycorrhizal fungus Diversispora epigaea (formerly Glomus versiforme) and its bacterial endosymbionts.</title>
        <authorList>
            <person name="Sun X."/>
            <person name="Fei Z."/>
            <person name="Harrison M."/>
        </authorList>
    </citation>
    <scope>NUCLEOTIDE SEQUENCE [LARGE SCALE GENOMIC DNA]</scope>
    <source>
        <strain evidence="1 2">IT104</strain>
    </source>
</reference>
<dbReference type="STRING" id="1348612.A0A397IFC9"/>
<evidence type="ECO:0000313" key="2">
    <source>
        <dbReference type="Proteomes" id="UP000266861"/>
    </source>
</evidence>
<protein>
    <recommendedName>
        <fullName evidence="3">ATP-dependent DNA helicase</fullName>
    </recommendedName>
</protein>
<organism evidence="1 2">
    <name type="scientific">Diversispora epigaea</name>
    <dbReference type="NCBI Taxonomy" id="1348612"/>
    <lineage>
        <taxon>Eukaryota</taxon>
        <taxon>Fungi</taxon>
        <taxon>Fungi incertae sedis</taxon>
        <taxon>Mucoromycota</taxon>
        <taxon>Glomeromycotina</taxon>
        <taxon>Glomeromycetes</taxon>
        <taxon>Diversisporales</taxon>
        <taxon>Diversisporaceae</taxon>
        <taxon>Diversispora</taxon>
    </lineage>
</organism>
<comment type="caution">
    <text evidence="1">The sequence shown here is derived from an EMBL/GenBank/DDBJ whole genome shotgun (WGS) entry which is preliminary data.</text>
</comment>
<evidence type="ECO:0000313" key="1">
    <source>
        <dbReference type="EMBL" id="RHZ73562.1"/>
    </source>
</evidence>
<accession>A0A397IFC9</accession>
<sequence length="146" mass="17160">MIKNKIVSYQLQNNILTTTHIVRYHKTVNTINNYIRLFQSLTNENKIQIILYLKDFINKEKWFTSNSDKLFKKYTNFPAELTLKQGTRVMFLSNKLFSNELCNESIGVILETESEVVIVAFLLEEGISYIKVINETSYFYIHGFQA</sequence>
<keyword evidence="2" id="KW-1185">Reference proteome</keyword>
<name>A0A397IFC9_9GLOM</name>
<dbReference type="OrthoDB" id="2446411at2759"/>
<gene>
    <name evidence="1" type="ORF">Glove_230g187</name>
</gene>
<dbReference type="EMBL" id="PQFF01000213">
    <property type="protein sequence ID" value="RHZ73562.1"/>
    <property type="molecule type" value="Genomic_DNA"/>
</dbReference>
<dbReference type="AlphaFoldDB" id="A0A397IFC9"/>